<organism evidence="1 2">
    <name type="scientific">Cladophialophora chaetospira</name>
    <dbReference type="NCBI Taxonomy" id="386627"/>
    <lineage>
        <taxon>Eukaryota</taxon>
        <taxon>Fungi</taxon>
        <taxon>Dikarya</taxon>
        <taxon>Ascomycota</taxon>
        <taxon>Pezizomycotina</taxon>
        <taxon>Eurotiomycetes</taxon>
        <taxon>Chaetothyriomycetidae</taxon>
        <taxon>Chaetothyriales</taxon>
        <taxon>Herpotrichiellaceae</taxon>
        <taxon>Cladophialophora</taxon>
    </lineage>
</organism>
<comment type="caution">
    <text evidence="1">The sequence shown here is derived from an EMBL/GenBank/DDBJ whole genome shotgun (WGS) entry which is preliminary data.</text>
</comment>
<protein>
    <recommendedName>
        <fullName evidence="3">F-box domain-containing protein</fullName>
    </recommendedName>
</protein>
<dbReference type="EMBL" id="JAPDRK010000005">
    <property type="protein sequence ID" value="KAJ9612549.1"/>
    <property type="molecule type" value="Genomic_DNA"/>
</dbReference>
<evidence type="ECO:0000313" key="2">
    <source>
        <dbReference type="Proteomes" id="UP001172673"/>
    </source>
</evidence>
<dbReference type="AlphaFoldDB" id="A0AA38XGD6"/>
<dbReference type="Proteomes" id="UP001172673">
    <property type="component" value="Unassembled WGS sequence"/>
</dbReference>
<proteinExistence type="predicted"/>
<accession>A0AA38XGD6</accession>
<gene>
    <name evidence="1" type="ORF">H2200_004146</name>
</gene>
<sequence>MDAKGILRELPHQSYHQATSAGSSIPDNAVLPTNTHNLPVEVLRLVLGHVNSGAHRDRNRTSLNAMLTCRLWYQICIQLFWTDVFLMGSSFFEFRRCPTRYLRYVRTLSIRIPIYNELSARRVSPVDDASAVIPGRYDPENIAQALESLAQHLKLMENREVFSLVVPRITQLDRYQPEVLNRVSLLKVLSALPASLRHLELDTNCMDYNFEDPIEAHLWPMLCEITGQLSNLRLRVGALCRELFSSDGSSSMDEKFSGNIEEAARRTIIISTAVMRPGLRAFRTCHTDRPYPDGPHPIHLKNWPDGGEILKQMFPAAQLAVQENKQWSGLARLTFFYHNNTCAWMGDHRYSAIHEVNFSRPQNLKLLPCVPGYSEEKSFLRYIDSTGQQRSGSGAFRDLAQAAEGNVWVETTKGYRLPYTYYVAVPRFRTSHLKTDTVTEHGEDETDNDGFGSLFYEEKEGKRVDLNVIEYDNLNLLNLHYMLCNWHEHEKYRQSKLRRSD</sequence>
<name>A0AA38XGD6_9EURO</name>
<reference evidence="1" key="1">
    <citation type="submission" date="2022-10" db="EMBL/GenBank/DDBJ databases">
        <title>Culturing micro-colonial fungi from biological soil crusts in the Mojave desert and describing Neophaeococcomyces mojavensis, and introducing the new genera and species Taxawa tesnikishii.</title>
        <authorList>
            <person name="Kurbessoian T."/>
            <person name="Stajich J.E."/>
        </authorList>
    </citation>
    <scope>NUCLEOTIDE SEQUENCE</scope>
    <source>
        <strain evidence="1">TK_41</strain>
    </source>
</reference>
<dbReference type="CDD" id="cd09917">
    <property type="entry name" value="F-box_SF"/>
    <property type="match status" value="1"/>
</dbReference>
<keyword evidence="2" id="KW-1185">Reference proteome</keyword>
<evidence type="ECO:0000313" key="1">
    <source>
        <dbReference type="EMBL" id="KAJ9612549.1"/>
    </source>
</evidence>
<evidence type="ECO:0008006" key="3">
    <source>
        <dbReference type="Google" id="ProtNLM"/>
    </source>
</evidence>